<name>A0A4Q9QB16_9APHY</name>
<evidence type="ECO:0000313" key="1">
    <source>
        <dbReference type="EMBL" id="TBU64785.1"/>
    </source>
</evidence>
<dbReference type="Proteomes" id="UP000292082">
    <property type="component" value="Unassembled WGS sequence"/>
</dbReference>
<keyword evidence="2" id="KW-1185">Reference proteome</keyword>
<gene>
    <name evidence="1" type="ORF">BD310DRAFT_913365</name>
</gene>
<protein>
    <submittedName>
        <fullName evidence="1">Uncharacterized protein</fullName>
    </submittedName>
</protein>
<dbReference type="EMBL" id="ML145085">
    <property type="protein sequence ID" value="TBU64785.1"/>
    <property type="molecule type" value="Genomic_DNA"/>
</dbReference>
<reference evidence="1 2" key="1">
    <citation type="submission" date="2019-01" db="EMBL/GenBank/DDBJ databases">
        <title>Draft genome sequences of three monokaryotic isolates of the white-rot basidiomycete fungus Dichomitus squalens.</title>
        <authorList>
            <consortium name="DOE Joint Genome Institute"/>
            <person name="Lopez S.C."/>
            <person name="Andreopoulos B."/>
            <person name="Pangilinan J."/>
            <person name="Lipzen A."/>
            <person name="Riley R."/>
            <person name="Ahrendt S."/>
            <person name="Ng V."/>
            <person name="Barry K."/>
            <person name="Daum C."/>
            <person name="Grigoriev I.V."/>
            <person name="Hilden K.S."/>
            <person name="Makela M.R."/>
            <person name="de Vries R.P."/>
        </authorList>
    </citation>
    <scope>NUCLEOTIDE SEQUENCE [LARGE SCALE GENOMIC DNA]</scope>
    <source>
        <strain evidence="1 2">CBS 464.89</strain>
    </source>
</reference>
<proteinExistence type="predicted"/>
<organism evidence="1 2">
    <name type="scientific">Dichomitus squalens</name>
    <dbReference type="NCBI Taxonomy" id="114155"/>
    <lineage>
        <taxon>Eukaryota</taxon>
        <taxon>Fungi</taxon>
        <taxon>Dikarya</taxon>
        <taxon>Basidiomycota</taxon>
        <taxon>Agaricomycotina</taxon>
        <taxon>Agaricomycetes</taxon>
        <taxon>Polyporales</taxon>
        <taxon>Polyporaceae</taxon>
        <taxon>Dichomitus</taxon>
    </lineage>
</organism>
<accession>A0A4Q9QB16</accession>
<sequence length="208" mass="23534">MLPDGHSTRLRTPRTAILTSRWKNRSFANACKERYADFIYHDTRHHMNRSSRRRHLLPVLEVLRTNIASNASSPDPVIRAGRGPSPGRSCANRAVSCHWVFLHLPILPPRRHVVRLFYQIEQTQSRPSPCPGLSSHIPCAPSQWRCSSSLKPVPSILVAVHRHFKCNCHEGNFQDTVACLYAFSPHSARSLLLKGPERGLCAHDRNSV</sequence>
<evidence type="ECO:0000313" key="2">
    <source>
        <dbReference type="Proteomes" id="UP000292082"/>
    </source>
</evidence>
<dbReference type="AlphaFoldDB" id="A0A4Q9QB16"/>